<dbReference type="Proteomes" id="UP000008220">
    <property type="component" value="Chromosome"/>
</dbReference>
<dbReference type="AlphaFoldDB" id="A0Q1G7"/>
<dbReference type="PANTHER" id="PTHR42899">
    <property type="entry name" value="SPERMATOGENESIS-ASSOCIATED PROTEIN 20"/>
    <property type="match status" value="1"/>
</dbReference>
<dbReference type="InterPro" id="IPR024705">
    <property type="entry name" value="Ssp411"/>
</dbReference>
<keyword evidence="3" id="KW-1185">Reference proteome</keyword>
<evidence type="ECO:0000259" key="1">
    <source>
        <dbReference type="Pfam" id="PF03190"/>
    </source>
</evidence>
<dbReference type="SUPFAM" id="SSF48208">
    <property type="entry name" value="Six-hairpin glycosidases"/>
    <property type="match status" value="1"/>
</dbReference>
<dbReference type="STRING" id="386415.NT01CX_2396"/>
<keyword evidence="2" id="KW-0418">Kinase</keyword>
<dbReference type="InterPro" id="IPR008928">
    <property type="entry name" value="6-hairpin_glycosidase_sf"/>
</dbReference>
<dbReference type="Gene3D" id="1.50.10.20">
    <property type="match status" value="1"/>
</dbReference>
<dbReference type="CDD" id="cd02955">
    <property type="entry name" value="SSP411"/>
    <property type="match status" value="1"/>
</dbReference>
<protein>
    <submittedName>
        <fullName evidence="2">Thymidylate kinase</fullName>
    </submittedName>
</protein>
<dbReference type="InterPro" id="IPR004879">
    <property type="entry name" value="Ssp411-like_TRX"/>
</dbReference>
<dbReference type="PANTHER" id="PTHR42899:SF1">
    <property type="entry name" value="SPERMATOGENESIS-ASSOCIATED PROTEIN 20"/>
    <property type="match status" value="1"/>
</dbReference>
<dbReference type="KEGG" id="cno:NT01CX_2396"/>
<evidence type="ECO:0000313" key="2">
    <source>
        <dbReference type="EMBL" id="ABK60635.1"/>
    </source>
</evidence>
<dbReference type="Pfam" id="PF03190">
    <property type="entry name" value="Thioredox_DsbH"/>
    <property type="match status" value="1"/>
</dbReference>
<proteinExistence type="predicted"/>
<name>A0Q1G7_CLONN</name>
<accession>A0Q1G7</accession>
<dbReference type="Gene3D" id="1.50.10.10">
    <property type="match status" value="1"/>
</dbReference>
<dbReference type="PIRSF" id="PIRSF006402">
    <property type="entry name" value="UCP006402_thioredoxin"/>
    <property type="match status" value="1"/>
</dbReference>
<dbReference type="GO" id="GO:0005975">
    <property type="term" value="P:carbohydrate metabolic process"/>
    <property type="evidence" value="ECO:0007669"/>
    <property type="project" value="InterPro"/>
</dbReference>
<keyword evidence="2" id="KW-0808">Transferase</keyword>
<gene>
    <name evidence="2" type="ordered locus">NT01CX_2396</name>
</gene>
<dbReference type="GO" id="GO:0016301">
    <property type="term" value="F:kinase activity"/>
    <property type="evidence" value="ECO:0007669"/>
    <property type="project" value="UniProtKB-KW"/>
</dbReference>
<reference evidence="2 3" key="1">
    <citation type="journal article" date="2006" name="Nat. Biotechnol.">
        <title>The genome and transcriptomes of the anti-tumor agent Clostridium novyi-NT.</title>
        <authorList>
            <person name="Bettegowda C."/>
            <person name="Huang X."/>
            <person name="Lin J."/>
            <person name="Cheong I."/>
            <person name="Kohli M."/>
            <person name="Szabo S.A."/>
            <person name="Zhang X."/>
            <person name="Diaz L.A. Jr."/>
            <person name="Velculescu V.E."/>
            <person name="Parmigiani G."/>
            <person name="Kinzler K.W."/>
            <person name="Vogelstein B."/>
            <person name="Zhou S."/>
        </authorList>
    </citation>
    <scope>NUCLEOTIDE SEQUENCE [LARGE SCALE GENOMIC DNA]</scope>
    <source>
        <strain evidence="2 3">NT</strain>
    </source>
</reference>
<evidence type="ECO:0000313" key="3">
    <source>
        <dbReference type="Proteomes" id="UP000008220"/>
    </source>
</evidence>
<organism evidence="2 3">
    <name type="scientific">Clostridium novyi (strain NT)</name>
    <dbReference type="NCBI Taxonomy" id="386415"/>
    <lineage>
        <taxon>Bacteria</taxon>
        <taxon>Bacillati</taxon>
        <taxon>Bacillota</taxon>
        <taxon>Clostridia</taxon>
        <taxon>Eubacteriales</taxon>
        <taxon>Clostridiaceae</taxon>
        <taxon>Clostridium</taxon>
    </lineage>
</organism>
<sequence length="678" mass="79248">MNVLEKEKDKHNNPNKLINEKSPYLLQHAYNPVQWYPWCEEAFIKAKEEDKPIFLSIGYSSCHWCHVMENESFEDEEVAEILNDNYISIKVDREERPDVDNIYMTFCQAVTGSGGWPLTIIMTPDQRPFFAGTYFPKKRMYGRPGLIQILNQIADEWEINKNNIINSSDELLKTLKEHEAQDKSGEINEEVLQDAIEEMKYYYDDVYGGFGIAPKFPTPHKLMLLLTYYKEYNDKNVLHIVEHTLKCMYKGGIFDHIGFGFSRYSTDEKWLVPHFEKMLYDNALLAYVYTEAYQLTGKSFYKEVAEKIFTYILRDMTSPEGGFYSAEDADSEGVEGKFYLWKLNEIENILKEDYKKFCNTYDITRVGNFEGSNIPNLIGKDIENIDKLEYIREKLFQIREKRIHPFKDDKILTAWNALMISALAYGGRVFENKEYIKRAKDAYDFIKNNLIRKDGRLLARFRYGEAAYIAYLEDYSFLVWALIELYEATFESKFLKEALYFQDEMIKLFWDEKSYGFFHSGKDGEKLILNLKDSYDTAIPSGNSVAAMNLIKLSKITGYNSLVEKAYKMIKGFGGNIKESLQSHSVFLMAYMNYIRPSRQIIIASNKEDKVLNDMIREVNKKFMPFTTVLLNDGTLEDIIPSIKNEKIIDNKTTAYVCENFSCNRPVNNVEDFRKLLN</sequence>
<dbReference type="SUPFAM" id="SSF52833">
    <property type="entry name" value="Thioredoxin-like"/>
    <property type="match status" value="1"/>
</dbReference>
<dbReference type="EMBL" id="CP000382">
    <property type="protein sequence ID" value="ABK60635.1"/>
    <property type="molecule type" value="Genomic_DNA"/>
</dbReference>
<dbReference type="InterPro" id="IPR012341">
    <property type="entry name" value="6hp_glycosidase-like_sf"/>
</dbReference>
<dbReference type="eggNOG" id="COG1331">
    <property type="taxonomic scope" value="Bacteria"/>
</dbReference>
<dbReference type="InterPro" id="IPR036249">
    <property type="entry name" value="Thioredoxin-like_sf"/>
</dbReference>
<dbReference type="Gene3D" id="3.40.30.10">
    <property type="entry name" value="Glutaredoxin"/>
    <property type="match status" value="1"/>
</dbReference>
<dbReference type="PATRIC" id="fig|386415.7.peg.1499"/>
<dbReference type="RefSeq" id="WP_011722463.1">
    <property type="nucleotide sequence ID" value="NC_008593.1"/>
</dbReference>
<dbReference type="HOGENOM" id="CLU_014051_4_1_9"/>
<feature type="domain" description="Spermatogenesis-associated protein 20-like TRX" evidence="1">
    <location>
        <begin position="15"/>
        <end position="175"/>
    </location>
</feature>